<evidence type="ECO:0000313" key="1">
    <source>
        <dbReference type="EMBL" id="AZA84678.1"/>
    </source>
</evidence>
<evidence type="ECO:0000313" key="3">
    <source>
        <dbReference type="Proteomes" id="UP000236262"/>
    </source>
</evidence>
<dbReference type="Proteomes" id="UP000236262">
    <property type="component" value="Unassembled WGS sequence"/>
</dbReference>
<sequence>MVVKKPGLVNAEIQTEKNLALGLGDDLFNFAEKNSFHTYRDFSVGFNQSKILDAMNSYNKIHFNTTGFGKINFSRFDPTAPLTYRNYTNWEMHTIMNNPALLEKTIFYRKATDGSYQILHSYSPFY</sequence>
<reference evidence="2 3" key="1">
    <citation type="submission" date="2018-01" db="EMBL/GenBank/DDBJ databases">
        <title>Draft genome sequences of Chryseobacterium lactis NCTC11390, Chryseobacterium oncorhynchi 701B-08, and Chryseobacterium viscerum 687B-08.</title>
        <authorList>
            <person name="Jeong J.-J."/>
            <person name="Lee Y.J."/>
            <person name="Park B."/>
            <person name="Choi I.-G."/>
            <person name="Kim K.D."/>
        </authorList>
    </citation>
    <scope>NUCLEOTIDE SEQUENCE [LARGE SCALE GENOMIC DNA]</scope>
    <source>
        <strain evidence="2 3">NCTC11390</strain>
    </source>
</reference>
<protein>
    <submittedName>
        <fullName evidence="2">Uncharacterized protein</fullName>
    </submittedName>
</protein>
<gene>
    <name evidence="2" type="ORF">C1637_07520</name>
    <name evidence="1" type="ORF">EG342_23490</name>
</gene>
<accession>A0A3G6RPU3</accession>
<dbReference type="AlphaFoldDB" id="A0A3G6RPU3"/>
<dbReference type="KEGG" id="clac:EG342_23490"/>
<reference evidence="1 4" key="2">
    <citation type="submission" date="2018-11" db="EMBL/GenBank/DDBJ databases">
        <title>Proposal to divide the Flavobacteriaceae and reorganize its genera based on Amino Acid Identity values calculated from whole genome sequences.</title>
        <authorList>
            <person name="Nicholson A.C."/>
            <person name="Gulvik C.A."/>
            <person name="Whitney A.M."/>
            <person name="Humrighouse B.W."/>
            <person name="Bell M."/>
            <person name="Holmes B."/>
            <person name="Steigerwalt A.G."/>
            <person name="Villarma A."/>
            <person name="Sheth M."/>
            <person name="Batra D."/>
            <person name="Pryor J."/>
            <person name="Bernardet J.-F."/>
            <person name="Hugo C."/>
            <person name="Kampfer P."/>
            <person name="Newman J."/>
            <person name="McQuiston J.R."/>
        </authorList>
    </citation>
    <scope>NUCLEOTIDE SEQUENCE [LARGE SCALE GENOMIC DNA]</scope>
    <source>
        <strain evidence="1 4">KC_1864</strain>
    </source>
</reference>
<organism evidence="2 3">
    <name type="scientific">Chryseobacterium lactis</name>
    <dbReference type="NCBI Taxonomy" id="1241981"/>
    <lineage>
        <taxon>Bacteria</taxon>
        <taxon>Pseudomonadati</taxon>
        <taxon>Bacteroidota</taxon>
        <taxon>Flavobacteriia</taxon>
        <taxon>Flavobacteriales</taxon>
        <taxon>Weeksellaceae</taxon>
        <taxon>Chryseobacterium group</taxon>
        <taxon>Chryseobacterium</taxon>
    </lineage>
</organism>
<evidence type="ECO:0000313" key="4">
    <source>
        <dbReference type="Proteomes" id="UP000279972"/>
    </source>
</evidence>
<dbReference type="RefSeq" id="WP_103290392.1">
    <property type="nucleotide sequence ID" value="NZ_CP033924.1"/>
</dbReference>
<dbReference type="OrthoDB" id="976756at2"/>
<evidence type="ECO:0000313" key="2">
    <source>
        <dbReference type="EMBL" id="PNW14798.1"/>
    </source>
</evidence>
<dbReference type="EMBL" id="CP033924">
    <property type="protein sequence ID" value="AZA84678.1"/>
    <property type="molecule type" value="Genomic_DNA"/>
</dbReference>
<keyword evidence="4" id="KW-1185">Reference proteome</keyword>
<dbReference type="Proteomes" id="UP000279972">
    <property type="component" value="Chromosome"/>
</dbReference>
<name>A0A3G6RPU3_CHRLC</name>
<proteinExistence type="predicted"/>
<dbReference type="EMBL" id="PPEH01000002">
    <property type="protein sequence ID" value="PNW14798.1"/>
    <property type="molecule type" value="Genomic_DNA"/>
</dbReference>